<gene>
    <name evidence="1" type="ORF">J2Z40_000229</name>
</gene>
<proteinExistence type="predicted"/>
<protein>
    <recommendedName>
        <fullName evidence="3">AraC family transcriptional regulator</fullName>
    </recommendedName>
</protein>
<keyword evidence="2" id="KW-1185">Reference proteome</keyword>
<comment type="caution">
    <text evidence="1">The sequence shown here is derived from an EMBL/GenBank/DDBJ whole genome shotgun (WGS) entry which is preliminary data.</text>
</comment>
<organism evidence="1 2">
    <name type="scientific">Cytobacillus eiseniae</name>
    <dbReference type="NCBI Taxonomy" id="762947"/>
    <lineage>
        <taxon>Bacteria</taxon>
        <taxon>Bacillati</taxon>
        <taxon>Bacillota</taxon>
        <taxon>Bacilli</taxon>
        <taxon>Bacillales</taxon>
        <taxon>Bacillaceae</taxon>
        <taxon>Cytobacillus</taxon>
    </lineage>
</organism>
<dbReference type="Proteomes" id="UP001519293">
    <property type="component" value="Unassembled WGS sequence"/>
</dbReference>
<sequence length="91" mass="11309">MEDKLGNLQVLRQFQNKQVVINYYEKDELVRREGFFFINIEMKEGSIHFIREKNKDFILSIHDDFQFTQQSEFKHYYFLENTDERVELYFP</sequence>
<accession>A0ABS4R9W8</accession>
<dbReference type="EMBL" id="JAGIKZ010000001">
    <property type="protein sequence ID" value="MBP2239676.1"/>
    <property type="molecule type" value="Genomic_DNA"/>
</dbReference>
<dbReference type="RefSeq" id="WP_066394578.1">
    <property type="nucleotide sequence ID" value="NZ_JAGIKZ010000001.1"/>
</dbReference>
<evidence type="ECO:0008006" key="3">
    <source>
        <dbReference type="Google" id="ProtNLM"/>
    </source>
</evidence>
<evidence type="ECO:0000313" key="2">
    <source>
        <dbReference type="Proteomes" id="UP001519293"/>
    </source>
</evidence>
<evidence type="ECO:0000313" key="1">
    <source>
        <dbReference type="EMBL" id="MBP2239676.1"/>
    </source>
</evidence>
<name>A0ABS4R9W8_9BACI</name>
<reference evidence="1 2" key="1">
    <citation type="submission" date="2021-03" db="EMBL/GenBank/DDBJ databases">
        <title>Genomic Encyclopedia of Type Strains, Phase IV (KMG-IV): sequencing the most valuable type-strain genomes for metagenomic binning, comparative biology and taxonomic classification.</title>
        <authorList>
            <person name="Goeker M."/>
        </authorList>
    </citation>
    <scope>NUCLEOTIDE SEQUENCE [LARGE SCALE GENOMIC DNA]</scope>
    <source>
        <strain evidence="1 2">DSM 26675</strain>
    </source>
</reference>